<gene>
    <name evidence="2" type="ORF">QNM18_09645</name>
</gene>
<dbReference type="RefSeq" id="WP_284137053.1">
    <property type="nucleotide sequence ID" value="NZ_JASJUT010000003.1"/>
</dbReference>
<organism evidence="2 3">
    <name type="scientific">Pseudoalteromonas obscura</name>
    <dbReference type="NCBI Taxonomy" id="3048491"/>
    <lineage>
        <taxon>Bacteria</taxon>
        <taxon>Pseudomonadati</taxon>
        <taxon>Pseudomonadota</taxon>
        <taxon>Gammaproteobacteria</taxon>
        <taxon>Alteromonadales</taxon>
        <taxon>Pseudoalteromonadaceae</taxon>
        <taxon>Pseudoalteromonas</taxon>
    </lineage>
</organism>
<sequence length="98" mass="11142">MANQDAERIHSGAISLLSIMVGIFTFSLAKVTEFNGLEDDQRTYLYVNYFLGCLVILCGLASGWSKFYLLNKFNLLAALYFFLLVCITAFPPLVWIFR</sequence>
<keyword evidence="1" id="KW-1133">Transmembrane helix</keyword>
<evidence type="ECO:0000313" key="2">
    <source>
        <dbReference type="EMBL" id="MDK2595305.1"/>
    </source>
</evidence>
<evidence type="ECO:0000256" key="1">
    <source>
        <dbReference type="SAM" id="Phobius"/>
    </source>
</evidence>
<reference evidence="2 3" key="1">
    <citation type="submission" date="2023-05" db="EMBL/GenBank/DDBJ databases">
        <title>Pseudoalteromonas ardens sp. nov., Pseudoalteromonas obscura sp. nov., and Pseudoalteromonas umbrosa sp. nov., isolated from the coral Montipora capitata.</title>
        <authorList>
            <person name="Thomas E.M."/>
            <person name="Smith E.M."/>
            <person name="Papke E."/>
            <person name="Shlafstein M.D."/>
            <person name="Oline D.K."/>
            <person name="Videau P."/>
            <person name="Saw J.H."/>
            <person name="Strangman W.K."/>
            <person name="Ushijima B."/>
        </authorList>
    </citation>
    <scope>NUCLEOTIDE SEQUENCE [LARGE SCALE GENOMIC DNA]</scope>
    <source>
        <strain evidence="2 3">P94</strain>
    </source>
</reference>
<keyword evidence="1" id="KW-0812">Transmembrane</keyword>
<keyword evidence="1" id="KW-0472">Membrane</keyword>
<dbReference type="EMBL" id="JASJUT010000003">
    <property type="protein sequence ID" value="MDK2595305.1"/>
    <property type="molecule type" value="Genomic_DNA"/>
</dbReference>
<keyword evidence="3" id="KW-1185">Reference proteome</keyword>
<protein>
    <submittedName>
        <fullName evidence="2">Uncharacterized protein</fullName>
    </submittedName>
</protein>
<feature type="transmembrane region" description="Helical" evidence="1">
    <location>
        <begin position="12"/>
        <end position="31"/>
    </location>
</feature>
<dbReference type="Proteomes" id="UP001231915">
    <property type="component" value="Unassembled WGS sequence"/>
</dbReference>
<proteinExistence type="predicted"/>
<evidence type="ECO:0000313" key="3">
    <source>
        <dbReference type="Proteomes" id="UP001231915"/>
    </source>
</evidence>
<name>A0ABT7EJT7_9GAMM</name>
<accession>A0ABT7EJT7</accession>
<feature type="transmembrane region" description="Helical" evidence="1">
    <location>
        <begin position="43"/>
        <end position="65"/>
    </location>
</feature>
<comment type="caution">
    <text evidence="2">The sequence shown here is derived from an EMBL/GenBank/DDBJ whole genome shotgun (WGS) entry which is preliminary data.</text>
</comment>
<feature type="transmembrane region" description="Helical" evidence="1">
    <location>
        <begin position="77"/>
        <end position="97"/>
    </location>
</feature>